<feature type="transmembrane region" description="Helical" evidence="7">
    <location>
        <begin position="454"/>
        <end position="478"/>
    </location>
</feature>
<evidence type="ECO:0000256" key="2">
    <source>
        <dbReference type="ARBA" id="ARBA00022448"/>
    </source>
</evidence>
<feature type="transmembrane region" description="Helical" evidence="7">
    <location>
        <begin position="222"/>
        <end position="241"/>
    </location>
</feature>
<evidence type="ECO:0000313" key="9">
    <source>
        <dbReference type="EMBL" id="OYO12846.1"/>
    </source>
</evidence>
<keyword evidence="5 7" id="KW-1133">Transmembrane helix</keyword>
<dbReference type="GO" id="GO:0005886">
    <property type="term" value="C:plasma membrane"/>
    <property type="evidence" value="ECO:0007669"/>
    <property type="project" value="UniProtKB-SubCell"/>
</dbReference>
<evidence type="ECO:0000256" key="3">
    <source>
        <dbReference type="ARBA" id="ARBA00022475"/>
    </source>
</evidence>
<dbReference type="InterPro" id="IPR036259">
    <property type="entry name" value="MFS_trans_sf"/>
</dbReference>
<evidence type="ECO:0000256" key="1">
    <source>
        <dbReference type="ARBA" id="ARBA00004651"/>
    </source>
</evidence>
<dbReference type="PROSITE" id="PS50850">
    <property type="entry name" value="MFS"/>
    <property type="match status" value="1"/>
</dbReference>
<dbReference type="OrthoDB" id="7375466at2"/>
<reference evidence="9 10" key="1">
    <citation type="submission" date="2017-07" db="EMBL/GenBank/DDBJ databases">
        <title>Draft whole genome sequences of clinical Proprionibacteriaceae strains.</title>
        <authorList>
            <person name="Bernier A.-M."/>
            <person name="Bernard K."/>
            <person name="Domingo M.-C."/>
        </authorList>
    </citation>
    <scope>NUCLEOTIDE SEQUENCE [LARGE SCALE GENOMIC DNA]</scope>
    <source>
        <strain evidence="9 10">NML 030167</strain>
    </source>
</reference>
<feature type="transmembrane region" description="Helical" evidence="7">
    <location>
        <begin position="484"/>
        <end position="502"/>
    </location>
</feature>
<feature type="transmembrane region" description="Helical" evidence="7">
    <location>
        <begin position="329"/>
        <end position="351"/>
    </location>
</feature>
<protein>
    <submittedName>
        <fullName evidence="9">MFS transporter</fullName>
    </submittedName>
</protein>
<comment type="caution">
    <text evidence="9">The sequence shown here is derived from an EMBL/GenBank/DDBJ whole genome shotgun (WGS) entry which is preliminary data.</text>
</comment>
<comment type="subcellular location">
    <subcellularLocation>
        <location evidence="1">Cell membrane</location>
        <topology evidence="1">Multi-pass membrane protein</topology>
    </subcellularLocation>
</comment>
<keyword evidence="3" id="KW-1003">Cell membrane</keyword>
<dbReference type="Proteomes" id="UP000215896">
    <property type="component" value="Unassembled WGS sequence"/>
</dbReference>
<keyword evidence="2" id="KW-0813">Transport</keyword>
<feature type="transmembrane region" description="Helical" evidence="7">
    <location>
        <begin position="357"/>
        <end position="380"/>
    </location>
</feature>
<feature type="transmembrane region" description="Helical" evidence="7">
    <location>
        <begin position="392"/>
        <end position="411"/>
    </location>
</feature>
<dbReference type="AlphaFoldDB" id="A0A255GEC2"/>
<feature type="transmembrane region" description="Helical" evidence="7">
    <location>
        <begin position="288"/>
        <end position="308"/>
    </location>
</feature>
<dbReference type="PANTHER" id="PTHR42718">
    <property type="entry name" value="MAJOR FACILITATOR SUPERFAMILY MULTIDRUG TRANSPORTER MFSC"/>
    <property type="match status" value="1"/>
</dbReference>
<evidence type="ECO:0000256" key="5">
    <source>
        <dbReference type="ARBA" id="ARBA00022989"/>
    </source>
</evidence>
<feature type="transmembrane region" description="Helical" evidence="7">
    <location>
        <begin position="417"/>
        <end position="442"/>
    </location>
</feature>
<organism evidence="9 10">
    <name type="scientific">Enemella evansiae</name>
    <dbReference type="NCBI Taxonomy" id="2016499"/>
    <lineage>
        <taxon>Bacteria</taxon>
        <taxon>Bacillati</taxon>
        <taxon>Actinomycetota</taxon>
        <taxon>Actinomycetes</taxon>
        <taxon>Propionibacteriales</taxon>
        <taxon>Propionibacteriaceae</taxon>
        <taxon>Enemella</taxon>
    </lineage>
</organism>
<sequence length="517" mass="52210">MLRRLSTAARRVAEPAEVSAAEVLLMVEAYGAVLNRYGILLNRVVKSGTMTVKNSSDLHSRHTAGPVPGVIAVLGLAAFLAVLDGTAVTASLQTLAAAFGGELSLLVWVTSAYLMAAGTSLPLVGWASDRFGGRAVFLTGLAAFVAGSALSGLAWSAPVLIAARVVQGLGGGLLEPAAMAVAAALAPRNAVGKVMSRFSLVINIAPIVGPLVGTVLGDAGWWRWIFLLNLPIGLVILVTALRWVPAAAGAGGSGGAAPDLRGMALLTPGFVGLLLALNRWGAGAAGGQVLLLGLAGCLLLAGYVGHALRMSGTPVLDLRLLRSGPFRAALLAMCTVGVLMYTQLTVLPLVVEERFGITGLARSLLTVSLGVGLLLSMARAGGLSDSWGPRRLVVGGGIGTALGFGVFALVASSWPLWAAMLLFVLIGLAFGCVAAPTFASVYRTLQPEQAAQGTTAMFMAVQAFAAVGATVTGVVAGAGPELPVRPLFLGLAVVAAIAALLGSRLPGPPSAAESVPS</sequence>
<keyword evidence="6 7" id="KW-0472">Membrane</keyword>
<feature type="transmembrane region" description="Helical" evidence="7">
    <location>
        <begin position="136"/>
        <end position="155"/>
    </location>
</feature>
<evidence type="ECO:0000256" key="6">
    <source>
        <dbReference type="ARBA" id="ARBA00023136"/>
    </source>
</evidence>
<dbReference type="SUPFAM" id="SSF103473">
    <property type="entry name" value="MFS general substrate transporter"/>
    <property type="match status" value="1"/>
</dbReference>
<evidence type="ECO:0000313" key="10">
    <source>
        <dbReference type="Proteomes" id="UP000215896"/>
    </source>
</evidence>
<keyword evidence="4 7" id="KW-0812">Transmembrane</keyword>
<dbReference type="EMBL" id="NMVO01000014">
    <property type="protein sequence ID" value="OYO12846.1"/>
    <property type="molecule type" value="Genomic_DNA"/>
</dbReference>
<evidence type="ECO:0000256" key="4">
    <source>
        <dbReference type="ARBA" id="ARBA00022692"/>
    </source>
</evidence>
<evidence type="ECO:0000256" key="7">
    <source>
        <dbReference type="SAM" id="Phobius"/>
    </source>
</evidence>
<dbReference type="InterPro" id="IPR020846">
    <property type="entry name" value="MFS_dom"/>
</dbReference>
<feature type="transmembrane region" description="Helical" evidence="7">
    <location>
        <begin position="198"/>
        <end position="216"/>
    </location>
</feature>
<feature type="domain" description="Major facilitator superfamily (MFS) profile" evidence="8">
    <location>
        <begin position="70"/>
        <end position="510"/>
    </location>
</feature>
<dbReference type="GO" id="GO:0022857">
    <property type="term" value="F:transmembrane transporter activity"/>
    <property type="evidence" value="ECO:0007669"/>
    <property type="project" value="InterPro"/>
</dbReference>
<dbReference type="Gene3D" id="1.20.1720.10">
    <property type="entry name" value="Multidrug resistance protein D"/>
    <property type="match status" value="1"/>
</dbReference>
<name>A0A255GEC2_9ACTN</name>
<dbReference type="Pfam" id="PF07690">
    <property type="entry name" value="MFS_1"/>
    <property type="match status" value="1"/>
</dbReference>
<dbReference type="Gene3D" id="1.20.1250.20">
    <property type="entry name" value="MFS general substrate transporter like domains"/>
    <property type="match status" value="1"/>
</dbReference>
<gene>
    <name evidence="9" type="ORF">CGZ94_13190</name>
</gene>
<feature type="transmembrane region" description="Helical" evidence="7">
    <location>
        <begin position="103"/>
        <end position="124"/>
    </location>
</feature>
<feature type="transmembrane region" description="Helical" evidence="7">
    <location>
        <begin position="63"/>
        <end position="83"/>
    </location>
</feature>
<proteinExistence type="predicted"/>
<dbReference type="PANTHER" id="PTHR42718:SF46">
    <property type="entry name" value="BLR6921 PROTEIN"/>
    <property type="match status" value="1"/>
</dbReference>
<evidence type="ECO:0000259" key="8">
    <source>
        <dbReference type="PROSITE" id="PS50850"/>
    </source>
</evidence>
<keyword evidence="10" id="KW-1185">Reference proteome</keyword>
<feature type="transmembrane region" description="Helical" evidence="7">
    <location>
        <begin position="262"/>
        <end position="282"/>
    </location>
</feature>
<accession>A0A255GEC2</accession>
<dbReference type="InterPro" id="IPR011701">
    <property type="entry name" value="MFS"/>
</dbReference>